<dbReference type="eggNOG" id="COG0369">
    <property type="taxonomic scope" value="Bacteria"/>
</dbReference>
<dbReference type="Gene3D" id="3.40.50.360">
    <property type="match status" value="1"/>
</dbReference>
<dbReference type="Proteomes" id="UP000023541">
    <property type="component" value="Unassembled WGS sequence"/>
</dbReference>
<dbReference type="InterPro" id="IPR039261">
    <property type="entry name" value="FNR_nucleotide-bd"/>
</dbReference>
<proteinExistence type="predicted"/>
<dbReference type="Pfam" id="PF03929">
    <property type="entry name" value="PepSY_TM"/>
    <property type="match status" value="1"/>
</dbReference>
<dbReference type="GO" id="GO:0050660">
    <property type="term" value="F:flavin adenine dinucleotide binding"/>
    <property type="evidence" value="ECO:0007669"/>
    <property type="project" value="TreeGrafter"/>
</dbReference>
<dbReference type="GO" id="GO:0003958">
    <property type="term" value="F:NADPH-hemoprotein reductase activity"/>
    <property type="evidence" value="ECO:0007669"/>
    <property type="project" value="UniProtKB-EC"/>
</dbReference>
<dbReference type="InterPro" id="IPR001433">
    <property type="entry name" value="OxRdtase_FAD/NAD-bd"/>
</dbReference>
<feature type="transmembrane region" description="Helical" evidence="3">
    <location>
        <begin position="172"/>
        <end position="195"/>
    </location>
</feature>
<evidence type="ECO:0000256" key="2">
    <source>
        <dbReference type="ARBA" id="ARBA00023797"/>
    </source>
</evidence>
<dbReference type="InterPro" id="IPR017938">
    <property type="entry name" value="Riboflavin_synthase-like_b-brl"/>
</dbReference>
<dbReference type="eggNOG" id="COG3182">
    <property type="taxonomic scope" value="Bacteria"/>
</dbReference>
<evidence type="ECO:0000313" key="6">
    <source>
        <dbReference type="EMBL" id="EZH71341.1"/>
    </source>
</evidence>
<dbReference type="InterPro" id="IPR001709">
    <property type="entry name" value="Flavoprot_Pyr_Nucl_cyt_Rdtase"/>
</dbReference>
<dbReference type="Gene3D" id="2.40.30.10">
    <property type="entry name" value="Translation factors"/>
    <property type="match status" value="1"/>
</dbReference>
<dbReference type="RefSeq" id="WP_051576065.1">
    <property type="nucleotide sequence ID" value="NZ_AQRA01000019.1"/>
</dbReference>
<dbReference type="GO" id="GO:0010181">
    <property type="term" value="F:FMN binding"/>
    <property type="evidence" value="ECO:0007669"/>
    <property type="project" value="InterPro"/>
</dbReference>
<feature type="transmembrane region" description="Helical" evidence="3">
    <location>
        <begin position="130"/>
        <end position="151"/>
    </location>
</feature>
<dbReference type="EMBL" id="AQRA01000019">
    <property type="protein sequence ID" value="EZH71341.1"/>
    <property type="molecule type" value="Genomic_DNA"/>
</dbReference>
<evidence type="ECO:0000313" key="7">
    <source>
        <dbReference type="Proteomes" id="UP000023541"/>
    </source>
</evidence>
<dbReference type="EC" id="1.6.2.4" evidence="2"/>
<dbReference type="OrthoDB" id="9789468at2"/>
<feature type="transmembrane region" description="Helical" evidence="3">
    <location>
        <begin position="298"/>
        <end position="323"/>
    </location>
</feature>
<evidence type="ECO:0000259" key="5">
    <source>
        <dbReference type="PROSITE" id="PS51384"/>
    </source>
</evidence>
<dbReference type="Pfam" id="PF00258">
    <property type="entry name" value="Flavodoxin_1"/>
    <property type="match status" value="1"/>
</dbReference>
<protein>
    <recommendedName>
        <fullName evidence="2">NADPH--hemoprotein reductase</fullName>
        <ecNumber evidence="2">1.6.2.4</ecNumber>
    </recommendedName>
</protein>
<organism evidence="6 7">
    <name type="scientific">Aquimarina atlantica</name>
    <dbReference type="NCBI Taxonomy" id="1317122"/>
    <lineage>
        <taxon>Bacteria</taxon>
        <taxon>Pseudomonadati</taxon>
        <taxon>Bacteroidota</taxon>
        <taxon>Flavobacteriia</taxon>
        <taxon>Flavobacteriales</taxon>
        <taxon>Flavobacteriaceae</taxon>
        <taxon>Aquimarina</taxon>
    </lineage>
</organism>
<feature type="domain" description="FAD-binding FR-type" evidence="5">
    <location>
        <begin position="497"/>
        <end position="594"/>
    </location>
</feature>
<evidence type="ECO:0000256" key="1">
    <source>
        <dbReference type="ARBA" id="ARBA00022630"/>
    </source>
</evidence>
<dbReference type="Pfam" id="PF00175">
    <property type="entry name" value="NAD_binding_1"/>
    <property type="match status" value="1"/>
</dbReference>
<evidence type="ECO:0000259" key="4">
    <source>
        <dbReference type="PROSITE" id="PS50902"/>
    </source>
</evidence>
<evidence type="ECO:0000256" key="3">
    <source>
        <dbReference type="SAM" id="Phobius"/>
    </source>
</evidence>
<dbReference type="InterPro" id="IPR029039">
    <property type="entry name" value="Flavoprotein-like_sf"/>
</dbReference>
<dbReference type="Gene3D" id="3.40.50.80">
    <property type="entry name" value="Nucleotide-binding domain of ferredoxin-NADP reductase (FNR) module"/>
    <property type="match status" value="1"/>
</dbReference>
<dbReference type="AlphaFoldDB" id="A0A023BMW8"/>
<dbReference type="PANTHER" id="PTHR19384:SF17">
    <property type="entry name" value="NADPH--CYTOCHROME P450 REDUCTASE"/>
    <property type="match status" value="1"/>
</dbReference>
<dbReference type="PRINTS" id="PR00371">
    <property type="entry name" value="FPNCR"/>
</dbReference>
<comment type="caution">
    <text evidence="6">The sequence shown here is derived from an EMBL/GenBank/DDBJ whole genome shotgun (WGS) entry which is preliminary data.</text>
</comment>
<dbReference type="PROSITE" id="PS51384">
    <property type="entry name" value="FAD_FR"/>
    <property type="match status" value="1"/>
</dbReference>
<keyword evidence="3" id="KW-0812">Transmembrane</keyword>
<dbReference type="STRING" id="1317122.ATO12_08100"/>
<dbReference type="InterPro" id="IPR017927">
    <property type="entry name" value="FAD-bd_FR_type"/>
</dbReference>
<dbReference type="GO" id="GO:0005829">
    <property type="term" value="C:cytosol"/>
    <property type="evidence" value="ECO:0007669"/>
    <property type="project" value="TreeGrafter"/>
</dbReference>
<keyword evidence="7" id="KW-1185">Reference proteome</keyword>
<accession>A0A023BMW8</accession>
<dbReference type="SUPFAM" id="SSF52343">
    <property type="entry name" value="Ferredoxin reductase-like, C-terminal NADP-linked domain"/>
    <property type="match status" value="1"/>
</dbReference>
<name>A0A023BMW8_9FLAO</name>
<sequence>MTISIWRYSHLALAISSFAFILIASLTGIILAFEPISNQLEPYAANNTKNLTLAQTITVLQKHYDEIIEIEIDNNDFVSASVITKEGDNKTLYVDPLTGKKIGDIIEKAPVFKFATNLHRSLFLKSIGRFFVGLFSFILFLIAITGILLIIKRQQSIHRFFSKVIKENFEQYYHIQIGRLTLIPIIIIALTGVYLSLEKFSLLPSNIVKHQIDFENIKEAPRLQIKDFKVFNQTQLKHVRKVEFPFSDDREDYFHIKLSDRELNINQFTGEILSEVKYPFNTLLSHWSLVLHTGQGSILWSVILLISSCSILFFMYSGFLMTLKRRKKSLVLKNVYHKDKSEYIILVGSETGNTFDYARLFYDALIDLGKTVFISELNKYSSYKKAAHLIVFTATYGKGEPPTNAKSFEQSFKKIEPKKEMKFSVVGFGSLAYPDFCKYAIDIDKMLQSHPKFKSITELYSIHNQSYESFKDWSLQWGEKINLPIQVKQLQKVIKPKNNKQFSVVHRSPLNNDNTFILRLRPEEKIRFTSGDLLAFYPENDAVERLYSIGKIDDDIILSIKKHEFGICSTYFSKLTQNDSITASIKRNPDFNFPTHAKEIIMIANGTGIAPFLGMINKNDTKIKTHLFWGGRNKQSNELYSEIIQDSLKNNNLTTFYPAYSRTQPKKIYVQHVLKRNGDLIIKTLDKNGVILICGSVIMQKDVVNVLDNICKEVNNKPISYYQNKGQLKMDCY</sequence>
<dbReference type="InterPro" id="IPR008254">
    <property type="entry name" value="Flavodoxin/NO_synth"/>
</dbReference>
<dbReference type="InterPro" id="IPR005625">
    <property type="entry name" value="PepSY-ass_TM"/>
</dbReference>
<dbReference type="PROSITE" id="PS50902">
    <property type="entry name" value="FLAVODOXIN_LIKE"/>
    <property type="match status" value="1"/>
</dbReference>
<feature type="transmembrane region" description="Helical" evidence="3">
    <location>
        <begin position="12"/>
        <end position="33"/>
    </location>
</feature>
<dbReference type="PRINTS" id="PR00369">
    <property type="entry name" value="FLAVODOXIN"/>
</dbReference>
<keyword evidence="3" id="KW-0472">Membrane</keyword>
<feature type="domain" description="Flavodoxin-like" evidence="4">
    <location>
        <begin position="343"/>
        <end position="482"/>
    </location>
</feature>
<dbReference type="SUPFAM" id="SSF52218">
    <property type="entry name" value="Flavoproteins"/>
    <property type="match status" value="1"/>
</dbReference>
<dbReference type="InterPro" id="IPR001094">
    <property type="entry name" value="Flavdoxin-like"/>
</dbReference>
<dbReference type="PANTHER" id="PTHR19384">
    <property type="entry name" value="NITRIC OXIDE SYNTHASE-RELATED"/>
    <property type="match status" value="1"/>
</dbReference>
<keyword evidence="1" id="KW-0285">Flavoprotein</keyword>
<gene>
    <name evidence="6" type="ORF">ATO12_08100</name>
</gene>
<keyword evidence="3" id="KW-1133">Transmembrane helix</keyword>
<reference evidence="6 7" key="1">
    <citation type="submission" date="2014-04" db="EMBL/GenBank/DDBJ databases">
        <title>Aquimarina sp. 22II-S11-z7 Genome Sequencing.</title>
        <authorList>
            <person name="Lai Q."/>
        </authorList>
    </citation>
    <scope>NUCLEOTIDE SEQUENCE [LARGE SCALE GENOMIC DNA]</scope>
    <source>
        <strain evidence="6 7">22II-S11-z7</strain>
    </source>
</reference>
<dbReference type="SUPFAM" id="SSF63380">
    <property type="entry name" value="Riboflavin synthase domain-like"/>
    <property type="match status" value="1"/>
</dbReference>